<feature type="region of interest" description="Disordered" evidence="1">
    <location>
        <begin position="208"/>
        <end position="259"/>
    </location>
</feature>
<sequence length="291" mass="32335">MEEPVVSTQSKITPSLIRSKSEPPSLLRASRELECHVDHHKTSTNPYNSYEVSFDVRSGFKRPVSPDSTTIPSEPSGNQGADNTCLPHRASDDEGYCMSEEGDDTSHVNNNLPNSSNQENRLDDHKTMELRICAVCSSANFIVDKENAMKMDKHFLKNLPDFSSMMRSTSAPSVFEPVVDPHRGSENGMSRKDLDDHIDADPIAEQNNQHHHHQVEHHQGPNEDVSEDEGFSAGETDDENPLGNGANDDNRSEDSNGPNEGIFIPCKNCGFENVYKDGDKHCPYCNIQLLV</sequence>
<feature type="region of interest" description="Disordered" evidence="1">
    <location>
        <begin position="59"/>
        <end position="120"/>
    </location>
</feature>
<dbReference type="AlphaFoldDB" id="A0AA39LDP0"/>
<accession>A0AA39LDP0</accession>
<protein>
    <submittedName>
        <fullName evidence="2">Uncharacterized protein</fullName>
    </submittedName>
</protein>
<feature type="compositionally biased region" description="Basic and acidic residues" evidence="1">
    <location>
        <begin position="179"/>
        <end position="195"/>
    </location>
</feature>
<name>A0AA39LDP0_9BILA</name>
<organism evidence="2 3">
    <name type="scientific">Steinernema hermaphroditum</name>
    <dbReference type="NCBI Taxonomy" id="289476"/>
    <lineage>
        <taxon>Eukaryota</taxon>
        <taxon>Metazoa</taxon>
        <taxon>Ecdysozoa</taxon>
        <taxon>Nematoda</taxon>
        <taxon>Chromadorea</taxon>
        <taxon>Rhabditida</taxon>
        <taxon>Tylenchina</taxon>
        <taxon>Panagrolaimomorpha</taxon>
        <taxon>Strongyloidoidea</taxon>
        <taxon>Steinernematidae</taxon>
        <taxon>Steinernema</taxon>
    </lineage>
</organism>
<feature type="compositionally biased region" description="Low complexity" evidence="1">
    <location>
        <begin position="107"/>
        <end position="119"/>
    </location>
</feature>
<dbReference type="EMBL" id="JAUCMV010000005">
    <property type="protein sequence ID" value="KAK0393468.1"/>
    <property type="molecule type" value="Genomic_DNA"/>
</dbReference>
<feature type="region of interest" description="Disordered" evidence="1">
    <location>
        <begin position="173"/>
        <end position="195"/>
    </location>
</feature>
<feature type="compositionally biased region" description="Acidic residues" evidence="1">
    <location>
        <begin position="224"/>
        <end position="240"/>
    </location>
</feature>
<keyword evidence="3" id="KW-1185">Reference proteome</keyword>
<evidence type="ECO:0000313" key="3">
    <source>
        <dbReference type="Proteomes" id="UP001175271"/>
    </source>
</evidence>
<evidence type="ECO:0000313" key="2">
    <source>
        <dbReference type="EMBL" id="KAK0393468.1"/>
    </source>
</evidence>
<feature type="region of interest" description="Disordered" evidence="1">
    <location>
        <begin position="1"/>
        <end position="25"/>
    </location>
</feature>
<comment type="caution">
    <text evidence="2">The sequence shown here is derived from an EMBL/GenBank/DDBJ whole genome shotgun (WGS) entry which is preliminary data.</text>
</comment>
<dbReference type="Proteomes" id="UP001175271">
    <property type="component" value="Unassembled WGS sequence"/>
</dbReference>
<feature type="compositionally biased region" description="Polar residues" evidence="1">
    <location>
        <begin position="1"/>
        <end position="18"/>
    </location>
</feature>
<evidence type="ECO:0000256" key="1">
    <source>
        <dbReference type="SAM" id="MobiDB-lite"/>
    </source>
</evidence>
<proteinExistence type="predicted"/>
<reference evidence="2" key="1">
    <citation type="submission" date="2023-06" db="EMBL/GenBank/DDBJ databases">
        <title>Genomic analysis of the entomopathogenic nematode Steinernema hermaphroditum.</title>
        <authorList>
            <person name="Schwarz E.M."/>
            <person name="Heppert J.K."/>
            <person name="Baniya A."/>
            <person name="Schwartz H.T."/>
            <person name="Tan C.-H."/>
            <person name="Antoshechkin I."/>
            <person name="Sternberg P.W."/>
            <person name="Goodrich-Blair H."/>
            <person name="Dillman A.R."/>
        </authorList>
    </citation>
    <scope>NUCLEOTIDE SEQUENCE</scope>
    <source>
        <strain evidence="2">PS9179</strain>
        <tissue evidence="2">Whole animal</tissue>
    </source>
</reference>
<feature type="compositionally biased region" description="Polar residues" evidence="1">
    <location>
        <begin position="66"/>
        <end position="82"/>
    </location>
</feature>
<gene>
    <name evidence="2" type="ORF">QR680_000228</name>
</gene>